<dbReference type="RefSeq" id="WP_210954829.1">
    <property type="nucleotide sequence ID" value="NZ_CP054393.1"/>
</dbReference>
<dbReference type="Pfam" id="PF00276">
    <property type="entry name" value="Ribosomal_L23"/>
    <property type="match status" value="1"/>
</dbReference>
<dbReference type="GO" id="GO:0003735">
    <property type="term" value="F:structural constituent of ribosome"/>
    <property type="evidence" value="ECO:0007669"/>
    <property type="project" value="InterPro"/>
</dbReference>
<dbReference type="EMBL" id="CP054393">
    <property type="protein sequence ID" value="QTX02779.1"/>
    <property type="molecule type" value="Genomic_DNA"/>
</dbReference>
<evidence type="ECO:0000313" key="7">
    <source>
        <dbReference type="EMBL" id="QTX02779.1"/>
    </source>
</evidence>
<evidence type="ECO:0000313" key="8">
    <source>
        <dbReference type="Proteomes" id="UP000672038"/>
    </source>
</evidence>
<accession>A0A975IM62</accession>
<gene>
    <name evidence="6 7" type="primary">rplW</name>
    <name evidence="7" type="ORF">LFWB_2090</name>
</gene>
<dbReference type="InterPro" id="IPR012678">
    <property type="entry name" value="Ribosomal_uL23/eL15/eS24_sf"/>
</dbReference>
<dbReference type="Proteomes" id="UP000672038">
    <property type="component" value="Chromosome"/>
</dbReference>
<evidence type="ECO:0000256" key="3">
    <source>
        <dbReference type="ARBA" id="ARBA00022884"/>
    </source>
</evidence>
<protein>
    <recommendedName>
        <fullName evidence="6">Large ribosomal subunit protein uL23</fullName>
    </recommendedName>
</protein>
<dbReference type="NCBIfam" id="NF004363">
    <property type="entry name" value="PRK05738.2-4"/>
    <property type="match status" value="1"/>
</dbReference>
<comment type="similarity">
    <text evidence="1 6">Belongs to the universal ribosomal protein uL23 family.</text>
</comment>
<dbReference type="FunFam" id="3.30.70.330:FF:000001">
    <property type="entry name" value="50S ribosomal protein L23"/>
    <property type="match status" value="1"/>
</dbReference>
<evidence type="ECO:0000256" key="6">
    <source>
        <dbReference type="HAMAP-Rule" id="MF_01369"/>
    </source>
</evidence>
<dbReference type="KEGG" id="pluf:LFWB_2090"/>
<dbReference type="Gene3D" id="3.30.70.330">
    <property type="match status" value="1"/>
</dbReference>
<evidence type="ECO:0000256" key="4">
    <source>
        <dbReference type="ARBA" id="ARBA00022980"/>
    </source>
</evidence>
<keyword evidence="8" id="KW-1185">Reference proteome</keyword>
<organism evidence="7 8">
    <name type="scientific">Loofah witches'-broom phytoplasma</name>
    <dbReference type="NCBI Taxonomy" id="35773"/>
    <lineage>
        <taxon>Bacteria</taxon>
        <taxon>Bacillati</taxon>
        <taxon>Mycoplasmatota</taxon>
        <taxon>Mollicutes</taxon>
        <taxon>Acholeplasmatales</taxon>
        <taxon>Acholeplasmataceae</taxon>
        <taxon>Candidatus Phytoplasma</taxon>
        <taxon>16SrVIII (Loofah witches'-broom group)</taxon>
    </lineage>
</organism>
<evidence type="ECO:0000256" key="5">
    <source>
        <dbReference type="ARBA" id="ARBA00023274"/>
    </source>
</evidence>
<evidence type="ECO:0000256" key="2">
    <source>
        <dbReference type="ARBA" id="ARBA00022730"/>
    </source>
</evidence>
<evidence type="ECO:0000256" key="1">
    <source>
        <dbReference type="ARBA" id="ARBA00006700"/>
    </source>
</evidence>
<dbReference type="GO" id="GO:0006412">
    <property type="term" value="P:translation"/>
    <property type="evidence" value="ECO:0007669"/>
    <property type="project" value="UniProtKB-UniRule"/>
</dbReference>
<comment type="function">
    <text evidence="6">One of the early assembly proteins it binds 23S rRNA. One of the proteins that surrounds the polypeptide exit tunnel on the outside of the ribosome. Forms the main docking site for trigger factor binding to the ribosome.</text>
</comment>
<dbReference type="GO" id="GO:0019843">
    <property type="term" value="F:rRNA binding"/>
    <property type="evidence" value="ECO:0007669"/>
    <property type="project" value="UniProtKB-UniRule"/>
</dbReference>
<keyword evidence="5 6" id="KW-0687">Ribonucleoprotein</keyword>
<proteinExistence type="inferred from homology"/>
<keyword evidence="4 6" id="KW-0689">Ribosomal protein</keyword>
<dbReference type="AlphaFoldDB" id="A0A975IM62"/>
<sequence length="97" mass="11317">MIRYYDIIKSPIITEKTNKKLESHNEYTFKVAKNSNETEIKKAIEHIFNIKVSSVNVMNVLPKFKKKGKYQGYTSGYKKAIVKVVAGQRISYFHEDK</sequence>
<name>A0A975IM62_LOWBP</name>
<dbReference type="InterPro" id="IPR012677">
    <property type="entry name" value="Nucleotide-bd_a/b_plait_sf"/>
</dbReference>
<dbReference type="HAMAP" id="MF_01369_B">
    <property type="entry name" value="Ribosomal_uL23_B"/>
    <property type="match status" value="1"/>
</dbReference>
<dbReference type="InterPro" id="IPR013025">
    <property type="entry name" value="Ribosomal_uL23-like"/>
</dbReference>
<keyword evidence="3 6" id="KW-0694">RNA-binding</keyword>
<reference evidence="7" key="1">
    <citation type="submission" date="2020-06" db="EMBL/GenBank/DDBJ databases">
        <title>Complete genome sequence of Candidatus Phytoplasma luffae NCHU2019.</title>
        <authorList>
            <person name="Cho S.-T."/>
            <person name="Tan C.-M."/>
            <person name="Li J.-R."/>
            <person name="Chien Y.-Y."/>
            <person name="Chiu Y.-C."/>
            <person name="Yang J.-Y."/>
            <person name="Kuo C.-H."/>
        </authorList>
    </citation>
    <scope>NUCLEOTIDE SEQUENCE</scope>
    <source>
        <strain evidence="7">NCHU2019</strain>
    </source>
</reference>
<dbReference type="GO" id="GO:0005840">
    <property type="term" value="C:ribosome"/>
    <property type="evidence" value="ECO:0007669"/>
    <property type="project" value="UniProtKB-KW"/>
</dbReference>
<dbReference type="SUPFAM" id="SSF54189">
    <property type="entry name" value="Ribosomal proteins S24e, L23 and L15e"/>
    <property type="match status" value="1"/>
</dbReference>
<comment type="subunit">
    <text evidence="6">Part of the 50S ribosomal subunit. Contacts protein L29, and trigger factor when it is bound to the ribosome.</text>
</comment>
<dbReference type="PANTHER" id="PTHR11620">
    <property type="entry name" value="60S RIBOSOMAL PROTEIN L23A"/>
    <property type="match status" value="1"/>
</dbReference>
<dbReference type="GO" id="GO:1990904">
    <property type="term" value="C:ribonucleoprotein complex"/>
    <property type="evidence" value="ECO:0007669"/>
    <property type="project" value="UniProtKB-KW"/>
</dbReference>
<keyword evidence="2 6" id="KW-0699">rRNA-binding</keyword>